<evidence type="ECO:0000256" key="1">
    <source>
        <dbReference type="ARBA" id="ARBA00023125"/>
    </source>
</evidence>
<dbReference type="RefSeq" id="WP_072742631.1">
    <property type="nucleotide sequence ID" value="NZ_FQXR01000002.1"/>
</dbReference>
<keyword evidence="3" id="KW-1185">Reference proteome</keyword>
<gene>
    <name evidence="2" type="ORF">SAMN02745180_00162</name>
</gene>
<protein>
    <submittedName>
        <fullName evidence="2">Uncharacterized protein</fullName>
    </submittedName>
</protein>
<sequence>MGKLDYEQIMAIQENATRKLLNYIDDFFQKEKTIDSIEFYYPDFDERRTRMAFNVWISLDYKTKYGKNFIEHFLEEESHKLDDLEKEVLIERNKSHISLFEIKNINGDLMYVEDIFSNTHHIVWEPELSQIVEKSELIFGRVAKVIVYEKFVGDISFLPLIGKETFGRAIYYDYNLIRKKEPDISMEEYLRKYSLNIYKAYTDCIYEILDLDDDESLQLSKELGEFEQYLEENLSENTVKKHIKNLIDLYDYYLYDNELTLYDIDKINFDSLFKEGINSGLISSQTQFNSYIATIKKYIKFLIDNEVEGDYKKIYNEILDISKNRENYFTPKTPISIPFKWDRDLDIPMKDNLNSKTIGFLKNYEKYLFSIGNNDENIAPTSPLLNLFYKFSLCYNILSVLRNKLVYSSKKDEYLKLSDWEKAALFIDYIWNILRWNELTHSPQNILEQDNRFEIVDNLSNLNTNTVYNYEKVKYKDIKTPIFDKYIIKFFDLMGLLNYDESSIFENNSGPSISITPLGKKVFDVLKEDKNKDVESMGKIIHLNQWKKGK</sequence>
<evidence type="ECO:0000313" key="3">
    <source>
        <dbReference type="Proteomes" id="UP000184389"/>
    </source>
</evidence>
<organism evidence="2 3">
    <name type="scientific">Sporanaerobacter acetigenes DSM 13106</name>
    <dbReference type="NCBI Taxonomy" id="1123281"/>
    <lineage>
        <taxon>Bacteria</taxon>
        <taxon>Bacillati</taxon>
        <taxon>Bacillota</taxon>
        <taxon>Tissierellia</taxon>
        <taxon>Tissierellales</taxon>
        <taxon>Sporanaerobacteraceae</taxon>
        <taxon>Sporanaerobacter</taxon>
    </lineage>
</organism>
<proteinExistence type="predicted"/>
<accession>A0A1M5SG27</accession>
<evidence type="ECO:0000313" key="2">
    <source>
        <dbReference type="EMBL" id="SHH37449.1"/>
    </source>
</evidence>
<name>A0A1M5SG27_9FIRM</name>
<dbReference type="AlphaFoldDB" id="A0A1M5SG27"/>
<dbReference type="Proteomes" id="UP000184389">
    <property type="component" value="Unassembled WGS sequence"/>
</dbReference>
<dbReference type="Gene3D" id="1.10.150.130">
    <property type="match status" value="1"/>
</dbReference>
<dbReference type="EMBL" id="FQXR01000002">
    <property type="protein sequence ID" value="SHH37449.1"/>
    <property type="molecule type" value="Genomic_DNA"/>
</dbReference>
<dbReference type="InterPro" id="IPR010998">
    <property type="entry name" value="Integrase_recombinase_N"/>
</dbReference>
<dbReference type="GO" id="GO:0003677">
    <property type="term" value="F:DNA binding"/>
    <property type="evidence" value="ECO:0007669"/>
    <property type="project" value="UniProtKB-KW"/>
</dbReference>
<dbReference type="STRING" id="1123281.SAMN02745180_00162"/>
<reference evidence="2 3" key="1">
    <citation type="submission" date="2016-11" db="EMBL/GenBank/DDBJ databases">
        <authorList>
            <person name="Jaros S."/>
            <person name="Januszkiewicz K."/>
            <person name="Wedrychowicz H."/>
        </authorList>
    </citation>
    <scope>NUCLEOTIDE SEQUENCE [LARGE SCALE GENOMIC DNA]</scope>
    <source>
        <strain evidence="2 3">DSM 13106</strain>
    </source>
</reference>
<keyword evidence="1" id="KW-0238">DNA-binding</keyword>
<dbReference type="OrthoDB" id="1704947at2"/>